<dbReference type="AlphaFoldDB" id="A0A401PIZ7"/>
<name>A0A401PIZ7_SCYTO</name>
<protein>
    <recommendedName>
        <fullName evidence="12">NACHT LRR and PYD domain-containing protein</fullName>
    </recommendedName>
</protein>
<dbReference type="Pfam" id="PF17776">
    <property type="entry name" value="NLRC4_HD2"/>
    <property type="match status" value="1"/>
</dbReference>
<gene>
    <name evidence="10" type="ORF">scyTo_0006621</name>
</gene>
<dbReference type="InterPro" id="IPR050637">
    <property type="entry name" value="NLRP_innate_immun_reg"/>
</dbReference>
<dbReference type="InterPro" id="IPR041075">
    <property type="entry name" value="NOD1/2_WH"/>
</dbReference>
<evidence type="ECO:0000256" key="5">
    <source>
        <dbReference type="ARBA" id="ARBA00022840"/>
    </source>
</evidence>
<dbReference type="GO" id="GO:0005737">
    <property type="term" value="C:cytoplasm"/>
    <property type="evidence" value="ECO:0007669"/>
    <property type="project" value="UniProtKB-SubCell"/>
</dbReference>
<dbReference type="PANTHER" id="PTHR45690:SF19">
    <property type="entry name" value="NACHT, LRR AND PYD DOMAINS-CONTAINING PROTEIN 3"/>
    <property type="match status" value="1"/>
</dbReference>
<evidence type="ECO:0000313" key="11">
    <source>
        <dbReference type="Proteomes" id="UP000288216"/>
    </source>
</evidence>
<evidence type="ECO:0000256" key="4">
    <source>
        <dbReference type="ARBA" id="ARBA00022741"/>
    </source>
</evidence>
<dbReference type="STRING" id="75743.A0A401PIZ7"/>
<sequence length="293" mass="33438">MVLLRLGELAYECVSKRVIVFNEDHFGQHQLEPSKFISGFMMEILERDDAAKNVVYTFLHLTIQEFLAALAHYLSPKHKNMLELLPWAFKKDDGRFEIFIRFVVGLSASTSSRQLEEILGPLSHHTTCQVIDWLQVNVQAEIKNMDRNAGKRQLLNIFHYLSESQNTALVRKTVGSVERLTFGDSNPQSALRLNPLDCAVLSHVLQLCETMEELNLEKCYIQEEGGQAFGARSPQMQSSEVFTNVGVMEEPIQFSWTEAAQIVERIPGWTTSLCVNSGKKRLLTQPEMYVHNY</sequence>
<dbReference type="GO" id="GO:0045087">
    <property type="term" value="P:innate immune response"/>
    <property type="evidence" value="ECO:0007669"/>
    <property type="project" value="UniProtKB-KW"/>
</dbReference>
<feature type="domain" description="NACHT LRR and PYD" evidence="8">
    <location>
        <begin position="60"/>
        <end position="171"/>
    </location>
</feature>
<proteinExistence type="predicted"/>
<dbReference type="GO" id="GO:0005524">
    <property type="term" value="F:ATP binding"/>
    <property type="evidence" value="ECO:0007669"/>
    <property type="project" value="UniProtKB-KW"/>
</dbReference>
<keyword evidence="6" id="KW-0832">Ubl conjugation</keyword>
<keyword evidence="5" id="KW-0067">ATP-binding</keyword>
<evidence type="ECO:0000259" key="9">
    <source>
        <dbReference type="Pfam" id="PF17779"/>
    </source>
</evidence>
<dbReference type="PANTHER" id="PTHR45690">
    <property type="entry name" value="NACHT, LRR AND PYD DOMAINS-CONTAINING PROTEIN 12"/>
    <property type="match status" value="1"/>
</dbReference>
<keyword evidence="11" id="KW-1185">Reference proteome</keyword>
<dbReference type="Pfam" id="PF17779">
    <property type="entry name" value="WHD_NOD2"/>
    <property type="match status" value="1"/>
</dbReference>
<accession>A0A401PIZ7</accession>
<keyword evidence="3" id="KW-0677">Repeat</keyword>
<keyword evidence="4" id="KW-0547">Nucleotide-binding</keyword>
<dbReference type="OrthoDB" id="120976at2759"/>
<dbReference type="InterPro" id="IPR041267">
    <property type="entry name" value="NLRP_HD2"/>
</dbReference>
<evidence type="ECO:0000256" key="2">
    <source>
        <dbReference type="ARBA" id="ARBA00022490"/>
    </source>
</evidence>
<evidence type="ECO:0000256" key="6">
    <source>
        <dbReference type="ARBA" id="ARBA00022843"/>
    </source>
</evidence>
<evidence type="ECO:0008006" key="12">
    <source>
        <dbReference type="Google" id="ProtNLM"/>
    </source>
</evidence>
<evidence type="ECO:0000256" key="7">
    <source>
        <dbReference type="ARBA" id="ARBA00023198"/>
    </source>
</evidence>
<comment type="subcellular location">
    <subcellularLocation>
        <location evidence="1">Cytoplasm</location>
    </subcellularLocation>
</comment>
<evidence type="ECO:0000256" key="1">
    <source>
        <dbReference type="ARBA" id="ARBA00004496"/>
    </source>
</evidence>
<dbReference type="Proteomes" id="UP000288216">
    <property type="component" value="Unassembled WGS sequence"/>
</dbReference>
<keyword evidence="2" id="KW-0963">Cytoplasm</keyword>
<keyword evidence="7" id="KW-0395">Inflammatory response</keyword>
<comment type="caution">
    <text evidence="10">The sequence shown here is derived from an EMBL/GenBank/DDBJ whole genome shotgun (WGS) entry which is preliminary data.</text>
</comment>
<dbReference type="EMBL" id="BFAA01002266">
    <property type="protein sequence ID" value="GCB73096.1"/>
    <property type="molecule type" value="Genomic_DNA"/>
</dbReference>
<evidence type="ECO:0000313" key="10">
    <source>
        <dbReference type="EMBL" id="GCB73096.1"/>
    </source>
</evidence>
<evidence type="ECO:0000256" key="3">
    <source>
        <dbReference type="ARBA" id="ARBA00022737"/>
    </source>
</evidence>
<organism evidence="10 11">
    <name type="scientific">Scyliorhinus torazame</name>
    <name type="common">Cloudy catshark</name>
    <name type="synonym">Catulus torazame</name>
    <dbReference type="NCBI Taxonomy" id="75743"/>
    <lineage>
        <taxon>Eukaryota</taxon>
        <taxon>Metazoa</taxon>
        <taxon>Chordata</taxon>
        <taxon>Craniata</taxon>
        <taxon>Vertebrata</taxon>
        <taxon>Chondrichthyes</taxon>
        <taxon>Elasmobranchii</taxon>
        <taxon>Galeomorphii</taxon>
        <taxon>Galeoidea</taxon>
        <taxon>Carcharhiniformes</taxon>
        <taxon>Scyliorhinidae</taxon>
        <taxon>Scyliorhinus</taxon>
    </lineage>
</organism>
<feature type="domain" description="NOD1/2 winged helix" evidence="9">
    <location>
        <begin position="2"/>
        <end position="58"/>
    </location>
</feature>
<dbReference type="OMA" id="ANDMSPD"/>
<evidence type="ECO:0000259" key="8">
    <source>
        <dbReference type="Pfam" id="PF17776"/>
    </source>
</evidence>
<reference evidence="10 11" key="1">
    <citation type="journal article" date="2018" name="Nat. Ecol. Evol.">
        <title>Shark genomes provide insights into elasmobranch evolution and the origin of vertebrates.</title>
        <authorList>
            <person name="Hara Y"/>
            <person name="Yamaguchi K"/>
            <person name="Onimaru K"/>
            <person name="Kadota M"/>
            <person name="Koyanagi M"/>
            <person name="Keeley SD"/>
            <person name="Tatsumi K"/>
            <person name="Tanaka K"/>
            <person name="Motone F"/>
            <person name="Kageyama Y"/>
            <person name="Nozu R"/>
            <person name="Adachi N"/>
            <person name="Nishimura O"/>
            <person name="Nakagawa R"/>
            <person name="Tanegashima C"/>
            <person name="Kiyatake I"/>
            <person name="Matsumoto R"/>
            <person name="Murakumo K"/>
            <person name="Nishida K"/>
            <person name="Terakita A"/>
            <person name="Kuratani S"/>
            <person name="Sato K"/>
            <person name="Hyodo S Kuraku.S."/>
        </authorList>
    </citation>
    <scope>NUCLEOTIDE SEQUENCE [LARGE SCALE GENOMIC DNA]</scope>
</reference>